<dbReference type="InterPro" id="IPR045865">
    <property type="entry name" value="ACT-like_dom_sf"/>
</dbReference>
<dbReference type="SMART" id="SM00930">
    <property type="entry name" value="NIL"/>
    <property type="match status" value="1"/>
</dbReference>
<feature type="non-terminal residue" evidence="2">
    <location>
        <position position="1"/>
    </location>
</feature>
<dbReference type="Gene3D" id="3.30.70.260">
    <property type="match status" value="1"/>
</dbReference>
<dbReference type="AlphaFoldDB" id="A0A227J7C5"/>
<evidence type="ECO:0000313" key="3">
    <source>
        <dbReference type="Proteomes" id="UP000214596"/>
    </source>
</evidence>
<dbReference type="InterPro" id="IPR018449">
    <property type="entry name" value="NIL_domain"/>
</dbReference>
<keyword evidence="2" id="KW-0547">Nucleotide-binding</keyword>
<accession>A0A227J7C5</accession>
<evidence type="ECO:0000259" key="1">
    <source>
        <dbReference type="SMART" id="SM00930"/>
    </source>
</evidence>
<keyword evidence="2" id="KW-0067">ATP-binding</keyword>
<dbReference type="Proteomes" id="UP000214596">
    <property type="component" value="Unassembled WGS sequence"/>
</dbReference>
<dbReference type="GO" id="GO:0005524">
    <property type="term" value="F:ATP binding"/>
    <property type="evidence" value="ECO:0007669"/>
    <property type="project" value="UniProtKB-KW"/>
</dbReference>
<sequence length="55" mass="6099">YNIDVSILSSDLDYAGGVKFGMMVAELFGNEQDDSAAIEYLREHNVKVEVLGYVL</sequence>
<dbReference type="EMBL" id="NIXT01002336">
    <property type="protein sequence ID" value="OXE30315.1"/>
    <property type="molecule type" value="Genomic_DNA"/>
</dbReference>
<dbReference type="SUPFAM" id="SSF55021">
    <property type="entry name" value="ACT-like"/>
    <property type="match status" value="1"/>
</dbReference>
<comment type="caution">
    <text evidence="2">The sequence shown here is derived from an EMBL/GenBank/DDBJ whole genome shotgun (WGS) entry which is preliminary data.</text>
</comment>
<name>A0A227J7C5_VIBPH</name>
<proteinExistence type="predicted"/>
<feature type="domain" description="NIL" evidence="1">
    <location>
        <begin position="1"/>
        <end position="51"/>
    </location>
</feature>
<gene>
    <name evidence="2" type="ORF">CA163_23985</name>
</gene>
<evidence type="ECO:0000313" key="2">
    <source>
        <dbReference type="EMBL" id="OXE30315.1"/>
    </source>
</evidence>
<organism evidence="2 3">
    <name type="scientific">Vibrio parahaemolyticus</name>
    <dbReference type="NCBI Taxonomy" id="670"/>
    <lineage>
        <taxon>Bacteria</taxon>
        <taxon>Pseudomonadati</taxon>
        <taxon>Pseudomonadota</taxon>
        <taxon>Gammaproteobacteria</taxon>
        <taxon>Vibrionales</taxon>
        <taxon>Vibrionaceae</taxon>
        <taxon>Vibrio</taxon>
    </lineage>
</organism>
<dbReference type="Pfam" id="PF09383">
    <property type="entry name" value="NIL"/>
    <property type="match status" value="1"/>
</dbReference>
<reference evidence="2 3" key="1">
    <citation type="journal article" date="2017" name="Appl. Environ. Microbiol.">
        <title>Parallel evolution of two clades of a major Atlantic endemic Vibrio parahaemolyticus pathogen lineage by independent acquisition of related pathogenicity islands.</title>
        <authorList>
            <person name="Xu F."/>
            <person name="Gonzalez-Escalona N."/>
            <person name="Drees K.P."/>
            <person name="Sebra R.P."/>
            <person name="Cooper V.S."/>
            <person name="Jones S.H."/>
            <person name="Whistler C.A."/>
        </authorList>
    </citation>
    <scope>NUCLEOTIDE SEQUENCE [LARGE SCALE GENOMIC DNA]</scope>
    <source>
        <strain evidence="2 3">MAVP-3</strain>
    </source>
</reference>
<protein>
    <submittedName>
        <fullName evidence="2">Methionine ABC transporter ATP-binding protein</fullName>
    </submittedName>
</protein>